<dbReference type="AlphaFoldDB" id="A0A524RN06"/>
<proteinExistence type="predicted"/>
<comment type="caution">
    <text evidence="2">The sequence shown here is derived from an EMBL/GenBank/DDBJ whole genome shotgun (WGS) entry which is preliminary data.</text>
</comment>
<feature type="region of interest" description="Disordered" evidence="1">
    <location>
        <begin position="37"/>
        <end position="59"/>
    </location>
</feature>
<reference evidence="2 3" key="1">
    <citation type="journal article" date="2019" name="mSystems">
        <title>Life at home and on the roam: Genomic adaptions reflect the dual lifestyle of an intracellular, facultative symbiont.</title>
        <authorList>
            <person name="Burgsdorf I."/>
        </authorList>
    </citation>
    <scope>NUCLEOTIDE SEQUENCE [LARGE SCALE GENOMIC DNA]</scope>
    <source>
        <strain evidence="2">277cV</strain>
    </source>
</reference>
<accession>A0A524RN06</accession>
<gene>
    <name evidence="2" type="ORF">ERJ67_05800</name>
</gene>
<name>A0A524RN06_9CHRO</name>
<organism evidence="2 3">
    <name type="scientific">Aphanocapsa feldmannii 277cV</name>
    <dbReference type="NCBI Taxonomy" id="2507553"/>
    <lineage>
        <taxon>Bacteria</taxon>
        <taxon>Bacillati</taxon>
        <taxon>Cyanobacteriota</taxon>
        <taxon>Cyanophyceae</taxon>
        <taxon>Oscillatoriophycideae</taxon>
        <taxon>Chroococcales</taxon>
        <taxon>Microcystaceae</taxon>
        <taxon>Aphanocapsa</taxon>
    </lineage>
</organism>
<sequence>MEHDPARSAAQPGFLQAGAGNLQLPVEPALLCTASASLPHRRLAVPPASLGDQPSLGDR</sequence>
<evidence type="ECO:0000256" key="1">
    <source>
        <dbReference type="SAM" id="MobiDB-lite"/>
    </source>
</evidence>
<protein>
    <submittedName>
        <fullName evidence="2">Uncharacterized protein</fullName>
    </submittedName>
</protein>
<dbReference type="EMBL" id="SRMO01000065">
    <property type="protein sequence ID" value="TGG92182.1"/>
    <property type="molecule type" value="Genomic_DNA"/>
</dbReference>
<evidence type="ECO:0000313" key="3">
    <source>
        <dbReference type="Proteomes" id="UP000317990"/>
    </source>
</evidence>
<dbReference type="Proteomes" id="UP000317990">
    <property type="component" value="Unassembled WGS sequence"/>
</dbReference>
<evidence type="ECO:0000313" key="2">
    <source>
        <dbReference type="EMBL" id="TGG92182.1"/>
    </source>
</evidence>